<name>A0A6L5BL43_9PSED</name>
<proteinExistence type="predicted"/>
<dbReference type="Proteomes" id="UP000475265">
    <property type="component" value="Unassembled WGS sequence"/>
</dbReference>
<evidence type="ECO:0000313" key="1">
    <source>
        <dbReference type="EMBL" id="KAF2389018.1"/>
    </source>
</evidence>
<reference evidence="1 2" key="1">
    <citation type="submission" date="2019-12" db="EMBL/GenBank/DDBJ databases">
        <title>Endophytic bacteria associated with Panax ginseng seedlings.</title>
        <authorList>
            <person name="Park J.M."/>
            <person name="Shin R."/>
            <person name="Jo S.H."/>
        </authorList>
    </citation>
    <scope>NUCLEOTIDE SEQUENCE [LARGE SCALE GENOMIC DNA]</scope>
    <source>
        <strain evidence="1 2">PgKB32</strain>
    </source>
</reference>
<gene>
    <name evidence="1" type="ORF">FX983_06548</name>
</gene>
<comment type="caution">
    <text evidence="1">The sequence shown here is derived from an EMBL/GenBank/DDBJ whole genome shotgun (WGS) entry which is preliminary data.</text>
</comment>
<dbReference type="AlphaFoldDB" id="A0A6L5BL43"/>
<sequence>MPWVEAFAQLLGDIARRRVQYNLVQPQLRRTPDHLHRFVQAFPDHAGTQNVVPRNHAL</sequence>
<evidence type="ECO:0000313" key="2">
    <source>
        <dbReference type="Proteomes" id="UP000475265"/>
    </source>
</evidence>
<dbReference type="EMBL" id="JAAAXX010000003">
    <property type="protein sequence ID" value="KAF2389018.1"/>
    <property type="molecule type" value="Genomic_DNA"/>
</dbReference>
<accession>A0A6L5BL43</accession>
<organism evidence="1 2">
    <name type="scientific">Pseudomonas frederiksbergensis</name>
    <dbReference type="NCBI Taxonomy" id="104087"/>
    <lineage>
        <taxon>Bacteria</taxon>
        <taxon>Pseudomonadati</taxon>
        <taxon>Pseudomonadota</taxon>
        <taxon>Gammaproteobacteria</taxon>
        <taxon>Pseudomonadales</taxon>
        <taxon>Pseudomonadaceae</taxon>
        <taxon>Pseudomonas</taxon>
    </lineage>
</organism>
<protein>
    <submittedName>
        <fullName evidence="1">Uncharacterized protein</fullName>
    </submittedName>
</protein>